<dbReference type="InterPro" id="IPR011008">
    <property type="entry name" value="Dimeric_a/b-barrel"/>
</dbReference>
<evidence type="ECO:0000259" key="2">
    <source>
        <dbReference type="Pfam" id="PF07110"/>
    </source>
</evidence>
<organism evidence="3 4">
    <name type="scientific">Cryomyces minteri</name>
    <dbReference type="NCBI Taxonomy" id="331657"/>
    <lineage>
        <taxon>Eukaryota</taxon>
        <taxon>Fungi</taxon>
        <taxon>Dikarya</taxon>
        <taxon>Ascomycota</taxon>
        <taxon>Pezizomycotina</taxon>
        <taxon>Dothideomycetes</taxon>
        <taxon>Dothideomycetes incertae sedis</taxon>
        <taxon>Cryomyces</taxon>
    </lineage>
</organism>
<protein>
    <recommendedName>
        <fullName evidence="2">EthD domain-containing protein</fullName>
    </recommendedName>
</protein>
<dbReference type="SUPFAM" id="SSF54909">
    <property type="entry name" value="Dimeric alpha+beta barrel"/>
    <property type="match status" value="1"/>
</dbReference>
<sequence>MAVRLTILIKKVESISDEDFHIYWSKSHPRIFLSVKIVQEKVVKYNQFHVNRDVMNALASHGLPAAEYDGGVNLWANSVEDLMAVFQDDEYNRVVVPDENSFLQRHEAKMMVGYDEDKWVDGKVVPDIGV</sequence>
<accession>A0A4U0XMX0</accession>
<dbReference type="Pfam" id="PF07110">
    <property type="entry name" value="EthD"/>
    <property type="match status" value="1"/>
</dbReference>
<dbReference type="Gene3D" id="3.30.70.100">
    <property type="match status" value="1"/>
</dbReference>
<dbReference type="InterPro" id="IPR009799">
    <property type="entry name" value="EthD_dom"/>
</dbReference>
<dbReference type="Proteomes" id="UP000308768">
    <property type="component" value="Unassembled WGS sequence"/>
</dbReference>
<reference evidence="3 4" key="1">
    <citation type="submission" date="2017-03" db="EMBL/GenBank/DDBJ databases">
        <title>Genomes of endolithic fungi from Antarctica.</title>
        <authorList>
            <person name="Coleine C."/>
            <person name="Masonjones S."/>
            <person name="Stajich J.E."/>
        </authorList>
    </citation>
    <scope>NUCLEOTIDE SEQUENCE [LARGE SCALE GENOMIC DNA]</scope>
    <source>
        <strain evidence="3 4">CCFEE 5187</strain>
    </source>
</reference>
<gene>
    <name evidence="3" type="ORF">B0A49_08383</name>
</gene>
<evidence type="ECO:0000313" key="3">
    <source>
        <dbReference type="EMBL" id="TKA76773.1"/>
    </source>
</evidence>
<dbReference type="EMBL" id="NAJN01000221">
    <property type="protein sequence ID" value="TKA76773.1"/>
    <property type="molecule type" value="Genomic_DNA"/>
</dbReference>
<dbReference type="AlphaFoldDB" id="A0A4U0XMX0"/>
<comment type="similarity">
    <text evidence="1">Belongs to the tpcK family.</text>
</comment>
<dbReference type="OrthoDB" id="3183782at2759"/>
<evidence type="ECO:0000313" key="4">
    <source>
        <dbReference type="Proteomes" id="UP000308768"/>
    </source>
</evidence>
<dbReference type="STRING" id="331657.A0A4U0XMX0"/>
<keyword evidence="4" id="KW-1185">Reference proteome</keyword>
<proteinExistence type="inferred from homology"/>
<name>A0A4U0XMX0_9PEZI</name>
<feature type="domain" description="EthD" evidence="2">
    <location>
        <begin position="14"/>
        <end position="104"/>
    </location>
</feature>
<evidence type="ECO:0000256" key="1">
    <source>
        <dbReference type="ARBA" id="ARBA00005986"/>
    </source>
</evidence>
<dbReference type="GO" id="GO:0016491">
    <property type="term" value="F:oxidoreductase activity"/>
    <property type="evidence" value="ECO:0007669"/>
    <property type="project" value="InterPro"/>
</dbReference>
<comment type="caution">
    <text evidence="3">The sequence shown here is derived from an EMBL/GenBank/DDBJ whole genome shotgun (WGS) entry which is preliminary data.</text>
</comment>